<proteinExistence type="inferred from homology"/>
<evidence type="ECO:0000313" key="5">
    <source>
        <dbReference type="EMBL" id="ADC88809.1"/>
    </source>
</evidence>
<dbReference type="RefSeq" id="WP_012991216.1">
    <property type="nucleotide sequence ID" value="NC_013894.1"/>
</dbReference>
<dbReference type="KEGG" id="tal:Thal_0173"/>
<evidence type="ECO:0000313" key="6">
    <source>
        <dbReference type="Proteomes" id="UP000002043"/>
    </source>
</evidence>
<feature type="compositionally biased region" description="Acidic residues" evidence="4">
    <location>
        <begin position="112"/>
        <end position="124"/>
    </location>
</feature>
<protein>
    <recommendedName>
        <fullName evidence="2 3">Single-stranded DNA-binding protein</fullName>
        <shortName evidence="2">SSB</shortName>
    </recommendedName>
</protein>
<evidence type="ECO:0000256" key="1">
    <source>
        <dbReference type="ARBA" id="ARBA00023125"/>
    </source>
</evidence>
<comment type="function">
    <text evidence="2">Plays an important role in DNA replication, recombination and repair. Binds to ssDNA and to an array of partner proteins to recruit them to their sites of action during DNA metabolism.</text>
</comment>
<feature type="short sequence motif" description="Important for interaction with partner proteins" evidence="2">
    <location>
        <begin position="134"/>
        <end position="139"/>
    </location>
</feature>
<dbReference type="InterPro" id="IPR012340">
    <property type="entry name" value="NA-bd_OB-fold"/>
</dbReference>
<keyword evidence="2" id="KW-0233">DNA recombination</keyword>
<evidence type="ECO:0000256" key="4">
    <source>
        <dbReference type="SAM" id="MobiDB-lite"/>
    </source>
</evidence>
<dbReference type="PANTHER" id="PTHR10302:SF27">
    <property type="entry name" value="SINGLE-STRANDED DNA-BINDING PROTEIN"/>
    <property type="match status" value="1"/>
</dbReference>
<dbReference type="GO" id="GO:0006281">
    <property type="term" value="P:DNA repair"/>
    <property type="evidence" value="ECO:0007669"/>
    <property type="project" value="UniProtKB-UniRule"/>
</dbReference>
<dbReference type="HAMAP" id="MF_00984">
    <property type="entry name" value="SSB"/>
    <property type="match status" value="1"/>
</dbReference>
<comment type="caution">
    <text evidence="2">Lacks conserved residue(s) required for the propagation of feature annotation.</text>
</comment>
<dbReference type="eggNOG" id="COG0629">
    <property type="taxonomic scope" value="Bacteria"/>
</dbReference>
<dbReference type="AlphaFoldDB" id="D3SNS2"/>
<dbReference type="OrthoDB" id="9809878at2"/>
<feature type="region of interest" description="Disordered" evidence="4">
    <location>
        <begin position="110"/>
        <end position="139"/>
    </location>
</feature>
<evidence type="ECO:0000256" key="2">
    <source>
        <dbReference type="HAMAP-Rule" id="MF_00984"/>
    </source>
</evidence>
<dbReference type="GO" id="GO:0006260">
    <property type="term" value="P:DNA replication"/>
    <property type="evidence" value="ECO:0007669"/>
    <property type="project" value="UniProtKB-UniRule"/>
</dbReference>
<dbReference type="InterPro" id="IPR000424">
    <property type="entry name" value="Primosome_PriB/ssb"/>
</dbReference>
<dbReference type="CDD" id="cd04496">
    <property type="entry name" value="SSB_OBF"/>
    <property type="match status" value="1"/>
</dbReference>
<dbReference type="SUPFAM" id="SSF50249">
    <property type="entry name" value="Nucleic acid-binding proteins"/>
    <property type="match status" value="1"/>
</dbReference>
<keyword evidence="1 2" id="KW-0238">DNA-binding</keyword>
<dbReference type="PANTHER" id="PTHR10302">
    <property type="entry name" value="SINGLE-STRANDED DNA-BINDING PROTEIN"/>
    <property type="match status" value="1"/>
</dbReference>
<dbReference type="Proteomes" id="UP000002043">
    <property type="component" value="Chromosome"/>
</dbReference>
<gene>
    <name evidence="5" type="ordered locus">Thal_0173</name>
</gene>
<dbReference type="GO" id="GO:0003697">
    <property type="term" value="F:single-stranded DNA binding"/>
    <property type="evidence" value="ECO:0007669"/>
    <property type="project" value="UniProtKB-UniRule"/>
</dbReference>
<dbReference type="GO" id="GO:0006310">
    <property type="term" value="P:DNA recombination"/>
    <property type="evidence" value="ECO:0007669"/>
    <property type="project" value="UniProtKB-UniRule"/>
</dbReference>
<dbReference type="STRING" id="638303.Thal_0173"/>
<dbReference type="NCBIfam" id="TIGR00621">
    <property type="entry name" value="ssb"/>
    <property type="match status" value="1"/>
</dbReference>
<reference evidence="6" key="1">
    <citation type="journal article" date="2010" name="Stand. Genomic Sci.">
        <title>Complete genome sequence of Thermocrinis albus type strain (HI 11/12T).</title>
        <authorList>
            <person name="Wirth R."/>
            <person name="Sikorski J."/>
            <person name="Brambilla E."/>
            <person name="Misra M."/>
            <person name="Lapidus A."/>
            <person name="Copeland A."/>
            <person name="Nolan M."/>
            <person name="Lucas S."/>
            <person name="Chen F."/>
            <person name="Tice H."/>
            <person name="Cheng J.F."/>
            <person name="Han C."/>
            <person name="Detter J.C."/>
            <person name="Tapia R."/>
            <person name="Bruce D."/>
            <person name="Goodwin L."/>
            <person name="Pitluck S."/>
            <person name="Pati A."/>
            <person name="Anderson I."/>
            <person name="Ivanova N."/>
            <person name="Mavromatis K."/>
            <person name="Mikhailova N."/>
            <person name="Chen A."/>
            <person name="Palaniappan K."/>
            <person name="Bilek Y."/>
            <person name="Hader T."/>
            <person name="Land M."/>
            <person name="Hauser L."/>
            <person name="Chang Y.J."/>
            <person name="Jeffries C.D."/>
            <person name="Tindall B.J."/>
            <person name="Rohde M."/>
            <person name="Goker M."/>
            <person name="Bristow J."/>
            <person name="Eisen J.A."/>
            <person name="Markowitz V."/>
            <person name="Hugenholtz P."/>
            <person name="Kyrpides N.C."/>
            <person name="Klenk H.P."/>
        </authorList>
    </citation>
    <scope>NUCLEOTIDE SEQUENCE [LARGE SCALE GENOMIC DNA]</scope>
    <source>
        <strain evidence="6">DSM 14484 / JCM 11386 / HI 11/12</strain>
    </source>
</reference>
<dbReference type="InterPro" id="IPR011344">
    <property type="entry name" value="ssDNA-bd"/>
</dbReference>
<dbReference type="PIRSF" id="PIRSF002070">
    <property type="entry name" value="SSB"/>
    <property type="match status" value="1"/>
</dbReference>
<sequence>MLNKVIIIGTLVRDPQIRYLPSGTQLLEFSIVWSRRYQVEDQVREESHFFDVKAYGKLAEKLSVKLFKGYTVVVEGRLAQEKWQDKEGNPRSKVRIVAETVRILRKPRIEGPVEEESVPEEDMAGTDTPFMSQDDEIPF</sequence>
<accession>D3SNS2</accession>
<evidence type="ECO:0000256" key="3">
    <source>
        <dbReference type="PIRNR" id="PIRNR002070"/>
    </source>
</evidence>
<dbReference type="HOGENOM" id="CLU_078758_6_0_0"/>
<keyword evidence="6" id="KW-1185">Reference proteome</keyword>
<dbReference type="Pfam" id="PF00436">
    <property type="entry name" value="SSB"/>
    <property type="match status" value="1"/>
</dbReference>
<keyword evidence="2" id="KW-0234">DNA repair</keyword>
<dbReference type="GO" id="GO:0009295">
    <property type="term" value="C:nucleoid"/>
    <property type="evidence" value="ECO:0007669"/>
    <property type="project" value="TreeGrafter"/>
</dbReference>
<comment type="subunit">
    <text evidence="2">Homotetramer.</text>
</comment>
<name>D3SNS2_THEAH</name>
<keyword evidence="2" id="KW-0227">DNA damage</keyword>
<dbReference type="PROSITE" id="PS50935">
    <property type="entry name" value="SSB"/>
    <property type="match status" value="1"/>
</dbReference>
<keyword evidence="2" id="KW-0235">DNA replication</keyword>
<dbReference type="Gene3D" id="2.40.50.140">
    <property type="entry name" value="Nucleic acid-binding proteins"/>
    <property type="match status" value="1"/>
</dbReference>
<organism evidence="5 6">
    <name type="scientific">Thermocrinis albus (strain DSM 14484 / JCM 11386 / HI 11/12)</name>
    <dbReference type="NCBI Taxonomy" id="638303"/>
    <lineage>
        <taxon>Bacteria</taxon>
        <taxon>Pseudomonadati</taxon>
        <taxon>Aquificota</taxon>
        <taxon>Aquificia</taxon>
        <taxon>Aquificales</taxon>
        <taxon>Aquificaceae</taxon>
        <taxon>Thermocrinis</taxon>
    </lineage>
</organism>
<dbReference type="EMBL" id="CP001931">
    <property type="protein sequence ID" value="ADC88809.1"/>
    <property type="molecule type" value="Genomic_DNA"/>
</dbReference>